<evidence type="ECO:0000313" key="1">
    <source>
        <dbReference type="EMBL" id="AIF69872.1"/>
    </source>
</evidence>
<dbReference type="HOGENOM" id="CLU_978668_0_0_2"/>
<dbReference type="eggNOG" id="arCOG07560">
    <property type="taxonomic scope" value="Archaea"/>
</dbReference>
<accession>A0A075LV53</accession>
<proteinExistence type="predicted"/>
<organism evidence="1 2">
    <name type="scientific">Palaeococcus pacificus DY20341</name>
    <dbReference type="NCBI Taxonomy" id="1343739"/>
    <lineage>
        <taxon>Archaea</taxon>
        <taxon>Methanobacteriati</taxon>
        <taxon>Methanobacteriota</taxon>
        <taxon>Thermococci</taxon>
        <taxon>Thermococcales</taxon>
        <taxon>Thermococcaceae</taxon>
        <taxon>Palaeococcus</taxon>
    </lineage>
</organism>
<dbReference type="AlphaFoldDB" id="A0A075LV53"/>
<dbReference type="GeneID" id="24842588"/>
<gene>
    <name evidence="1" type="ORF">PAP_07410</name>
</gene>
<dbReference type="EMBL" id="CP006019">
    <property type="protein sequence ID" value="AIF69872.1"/>
    <property type="molecule type" value="Genomic_DNA"/>
</dbReference>
<reference evidence="2" key="1">
    <citation type="submission" date="2013-06" db="EMBL/GenBank/DDBJ databases">
        <title>Complete Genome Sequence of Hyperthermophilic Palaeococcus pacificus DY20341T, Isolated from a Deep-Sea Hydrothermal Sediments.</title>
        <authorList>
            <person name="Zeng X."/>
            <person name="Shao Z."/>
        </authorList>
    </citation>
    <scope>NUCLEOTIDE SEQUENCE [LARGE SCALE GENOMIC DNA]</scope>
    <source>
        <strain evidence="2">DY20341</strain>
    </source>
</reference>
<reference evidence="1 2" key="2">
    <citation type="journal article" date="2015" name="Genome Announc.">
        <title>Complete Genome Sequence of Hyperthermophilic Piezophilic Archaeon Palaeococcus pacificus DY20341T, Isolated from Deep-Sea Hydrothermal Sediments.</title>
        <authorList>
            <person name="Zeng X."/>
            <person name="Jebbar M."/>
            <person name="Shao Z."/>
        </authorList>
    </citation>
    <scope>NUCLEOTIDE SEQUENCE [LARGE SCALE GENOMIC DNA]</scope>
    <source>
        <strain evidence="1 2">DY20341</strain>
    </source>
</reference>
<dbReference type="RefSeq" id="WP_048165382.1">
    <property type="nucleotide sequence ID" value="NZ_CP006019.1"/>
</dbReference>
<sequence>MVTLTWAAVAGEHEWRIEVWESEKLEASKSGSIRVNSNGDSQKSGSNTINANLEITDFACMPKEVGLYEWRLDRDKVSCTVTIQNKGPEIQIAPRVVIDDIETFWLNIRTLPINSSINLQYEVKFSDGLAQIMYEPSATALSFVRTVEESGRAVCQRGVCYNSTRIYHLPKNHTISLKIYKAINFMPTTEALTQSEKEVITVKYDEYVEKRTVLFYLYVARTSAEVITGFMAIEMEITKNGAKIAVKKLSKKYGIGCWGDAREDSILGNTILFLCSYCDYPGKD</sequence>
<name>A0A075LV53_9EURY</name>
<evidence type="ECO:0000313" key="2">
    <source>
        <dbReference type="Proteomes" id="UP000027981"/>
    </source>
</evidence>
<dbReference type="STRING" id="1343739.PAP_07410"/>
<keyword evidence="2" id="KW-1185">Reference proteome</keyword>
<dbReference type="KEGG" id="ppac:PAP_07410"/>
<dbReference type="Proteomes" id="UP000027981">
    <property type="component" value="Chromosome"/>
</dbReference>
<protein>
    <submittedName>
        <fullName evidence="1">Uncharacterized protein</fullName>
    </submittedName>
</protein>
<dbReference type="OrthoDB" id="103601at2157"/>